<comment type="caution">
    <text evidence="3">The sequence shown here is derived from an EMBL/GenBank/DDBJ whole genome shotgun (WGS) entry which is preliminary data.</text>
</comment>
<dbReference type="InterPro" id="IPR036005">
    <property type="entry name" value="Creatinase/aminopeptidase-like"/>
</dbReference>
<organism evidence="3 4">
    <name type="scientific">Arthrobacter psychrochitiniphilus</name>
    <dbReference type="NCBI Taxonomy" id="291045"/>
    <lineage>
        <taxon>Bacteria</taxon>
        <taxon>Bacillati</taxon>
        <taxon>Actinomycetota</taxon>
        <taxon>Actinomycetes</taxon>
        <taxon>Micrococcales</taxon>
        <taxon>Micrococcaceae</taxon>
        <taxon>Arthrobacter</taxon>
    </lineage>
</organism>
<dbReference type="PANTHER" id="PTHR46112:SF2">
    <property type="entry name" value="XAA-PRO AMINOPEPTIDASE P-RELATED"/>
    <property type="match status" value="1"/>
</dbReference>
<dbReference type="CDD" id="cd01066">
    <property type="entry name" value="APP_MetAP"/>
    <property type="match status" value="1"/>
</dbReference>
<dbReference type="PRINTS" id="PR00599">
    <property type="entry name" value="MAPEPTIDASE"/>
</dbReference>
<dbReference type="Pfam" id="PF01321">
    <property type="entry name" value="Creatinase_N"/>
    <property type="match status" value="1"/>
</dbReference>
<dbReference type="InterPro" id="IPR029149">
    <property type="entry name" value="Creatin/AminoP/Spt16_N"/>
</dbReference>
<keyword evidence="4" id="KW-1185">Reference proteome</keyword>
<reference evidence="3 4" key="1">
    <citation type="submission" date="2018-05" db="EMBL/GenBank/DDBJ databases">
        <title>Genetic diversity of glacier-inhabiting Cryobacterium bacteria in China and description of Cryobacterium mengkeensis sp. nov. and Arthrobacter glacialis sp. nov.</title>
        <authorList>
            <person name="Liu Q."/>
            <person name="Xin Y.-H."/>
        </authorList>
    </citation>
    <scope>NUCLEOTIDE SEQUENCE [LARGE SCALE GENOMIC DNA]</scope>
    <source>
        <strain evidence="3 4">GP3</strain>
    </source>
</reference>
<dbReference type="Gene3D" id="3.90.230.10">
    <property type="entry name" value="Creatinase/methionine aminopeptidase superfamily"/>
    <property type="match status" value="1"/>
</dbReference>
<sequence>MSEKTIPDHAVWPGTVHNGILSVPSGSHPAPQRGFDVAEFANRLARAQQLMAESGMDAMLITTEAEFRYFTGFLTQFWQSPTRPWFLLVPASGQPTAVIPGIGYPPLAQTWIEDIRTWTSPQPQDEGVSLLAETMHEILGDRARVGVPMGPETTLRMPLADYDRLRAMVPGFSFHDATEVVKTLRMVKSEAEIEKIAHICRIASDVYDLVPSIATPGQPLVETFRAVKIELLKHGADDVSYLVGASAPGGYDNVISPPGNRPLTEGDVLMIDTGTVYDGYFCDFDRNWAIGKADPAAKHGYATLFEATNAALEIARPGATAGDLFRAMQKVIVDNGYACGNVGRLGHGLGMQLTEWPSHTNADETILVPGMVLTLEPSLDMKPGQGMVHEENFVLRNNGPQLLSRRAPEQLPEVH</sequence>
<feature type="domain" description="Peptidase M24" evidence="1">
    <location>
        <begin position="194"/>
        <end position="395"/>
    </location>
</feature>
<dbReference type="EMBL" id="QHLZ01000011">
    <property type="protein sequence ID" value="PXA64458.1"/>
    <property type="molecule type" value="Genomic_DNA"/>
</dbReference>
<protein>
    <submittedName>
        <fullName evidence="3">Peptidase M24</fullName>
    </submittedName>
</protein>
<dbReference type="InterPro" id="IPR000994">
    <property type="entry name" value="Pept_M24"/>
</dbReference>
<dbReference type="RefSeq" id="WP_110107156.1">
    <property type="nucleotide sequence ID" value="NZ_JACBZZ010000001.1"/>
</dbReference>
<dbReference type="Pfam" id="PF00557">
    <property type="entry name" value="Peptidase_M24"/>
    <property type="match status" value="1"/>
</dbReference>
<proteinExistence type="predicted"/>
<feature type="domain" description="Creatinase N-terminal" evidence="2">
    <location>
        <begin position="43"/>
        <end position="187"/>
    </location>
</feature>
<gene>
    <name evidence="3" type="ORF">CVS29_15065</name>
</gene>
<dbReference type="GO" id="GO:0004177">
    <property type="term" value="F:aminopeptidase activity"/>
    <property type="evidence" value="ECO:0007669"/>
    <property type="project" value="UniProtKB-ARBA"/>
</dbReference>
<dbReference type="OrthoDB" id="9806388at2"/>
<dbReference type="Gene3D" id="3.40.350.10">
    <property type="entry name" value="Creatinase/prolidase N-terminal domain"/>
    <property type="match status" value="1"/>
</dbReference>
<dbReference type="PANTHER" id="PTHR46112">
    <property type="entry name" value="AMINOPEPTIDASE"/>
    <property type="match status" value="1"/>
</dbReference>
<dbReference type="AlphaFoldDB" id="A0A2V3DV51"/>
<dbReference type="SUPFAM" id="SSF53092">
    <property type="entry name" value="Creatinase/prolidase N-terminal domain"/>
    <property type="match status" value="1"/>
</dbReference>
<dbReference type="InterPro" id="IPR050659">
    <property type="entry name" value="Peptidase_M24B"/>
</dbReference>
<dbReference type="InterPro" id="IPR000587">
    <property type="entry name" value="Creatinase_N"/>
</dbReference>
<evidence type="ECO:0000313" key="4">
    <source>
        <dbReference type="Proteomes" id="UP000246303"/>
    </source>
</evidence>
<dbReference type="Proteomes" id="UP000246303">
    <property type="component" value="Unassembled WGS sequence"/>
</dbReference>
<evidence type="ECO:0000313" key="3">
    <source>
        <dbReference type="EMBL" id="PXA64458.1"/>
    </source>
</evidence>
<accession>A0A2V3DV51</accession>
<dbReference type="GO" id="GO:0008235">
    <property type="term" value="F:metalloexopeptidase activity"/>
    <property type="evidence" value="ECO:0007669"/>
    <property type="project" value="UniProtKB-ARBA"/>
</dbReference>
<dbReference type="InterPro" id="IPR001714">
    <property type="entry name" value="Pept_M24_MAP"/>
</dbReference>
<dbReference type="SUPFAM" id="SSF55920">
    <property type="entry name" value="Creatinase/aminopeptidase"/>
    <property type="match status" value="1"/>
</dbReference>
<name>A0A2V3DV51_9MICC</name>
<evidence type="ECO:0000259" key="2">
    <source>
        <dbReference type="Pfam" id="PF01321"/>
    </source>
</evidence>
<evidence type="ECO:0000259" key="1">
    <source>
        <dbReference type="Pfam" id="PF00557"/>
    </source>
</evidence>